<dbReference type="PANTHER" id="PTHR30055:SF234">
    <property type="entry name" value="HTH-TYPE TRANSCRIPTIONAL REGULATOR BETI"/>
    <property type="match status" value="1"/>
</dbReference>
<evidence type="ECO:0000256" key="1">
    <source>
        <dbReference type="ARBA" id="ARBA00023015"/>
    </source>
</evidence>
<evidence type="ECO:0000313" key="7">
    <source>
        <dbReference type="Proteomes" id="UP000655044"/>
    </source>
</evidence>
<dbReference type="Pfam" id="PF00440">
    <property type="entry name" value="TetR_N"/>
    <property type="match status" value="1"/>
</dbReference>
<dbReference type="EMBL" id="BOOI01000069">
    <property type="protein sequence ID" value="GIH87909.1"/>
    <property type="molecule type" value="Genomic_DNA"/>
</dbReference>
<accession>A0A8J3SA50</accession>
<reference evidence="6" key="1">
    <citation type="submission" date="2021-01" db="EMBL/GenBank/DDBJ databases">
        <title>Whole genome shotgun sequence of Planobispora rosea NBRC 15558.</title>
        <authorList>
            <person name="Komaki H."/>
            <person name="Tamura T."/>
        </authorList>
    </citation>
    <scope>NUCLEOTIDE SEQUENCE</scope>
    <source>
        <strain evidence="6">NBRC 15558</strain>
    </source>
</reference>
<dbReference type="GO" id="GO:0003700">
    <property type="term" value="F:DNA-binding transcription factor activity"/>
    <property type="evidence" value="ECO:0007669"/>
    <property type="project" value="TreeGrafter"/>
</dbReference>
<dbReference type="InterPro" id="IPR001647">
    <property type="entry name" value="HTH_TetR"/>
</dbReference>
<dbReference type="Proteomes" id="UP000655044">
    <property type="component" value="Unassembled WGS sequence"/>
</dbReference>
<dbReference type="SUPFAM" id="SSF48498">
    <property type="entry name" value="Tetracyclin repressor-like, C-terminal domain"/>
    <property type="match status" value="1"/>
</dbReference>
<keyword evidence="7" id="KW-1185">Reference proteome</keyword>
<dbReference type="Gene3D" id="1.10.357.10">
    <property type="entry name" value="Tetracycline Repressor, domain 2"/>
    <property type="match status" value="1"/>
</dbReference>
<dbReference type="GO" id="GO:0000976">
    <property type="term" value="F:transcription cis-regulatory region binding"/>
    <property type="evidence" value="ECO:0007669"/>
    <property type="project" value="TreeGrafter"/>
</dbReference>
<evidence type="ECO:0000256" key="4">
    <source>
        <dbReference type="PROSITE-ProRule" id="PRU00335"/>
    </source>
</evidence>
<dbReference type="PROSITE" id="PS50977">
    <property type="entry name" value="HTH_TETR_2"/>
    <property type="match status" value="1"/>
</dbReference>
<feature type="domain" description="HTH tetR-type" evidence="5">
    <location>
        <begin position="2"/>
        <end position="60"/>
    </location>
</feature>
<proteinExistence type="predicted"/>
<comment type="caution">
    <text evidence="6">The sequence shown here is derived from an EMBL/GenBank/DDBJ whole genome shotgun (WGS) entry which is preliminary data.</text>
</comment>
<dbReference type="InterPro" id="IPR050109">
    <property type="entry name" value="HTH-type_TetR-like_transc_reg"/>
</dbReference>
<dbReference type="InterPro" id="IPR036271">
    <property type="entry name" value="Tet_transcr_reg_TetR-rel_C_sf"/>
</dbReference>
<keyword evidence="2 4" id="KW-0238">DNA-binding</keyword>
<feature type="DNA-binding region" description="H-T-H motif" evidence="4">
    <location>
        <begin position="23"/>
        <end position="42"/>
    </location>
</feature>
<sequence>MAVSREQIITAAIRHLNAAPTASMAEIAAAAGISRATLHRHFASRDELVTVLGWRALEDWQRVQREAGIAEAVASGDRALLREALQALLHGGVAICHEHGFLLTERALPADLLRRSDEIEEHEVEFLSACQRAGLIRADLPPRWVSSVVFGLLVAVTESVRRGDVAQRDVPRLFLDTFLRGVA</sequence>
<dbReference type="PANTHER" id="PTHR30055">
    <property type="entry name" value="HTH-TYPE TRANSCRIPTIONAL REGULATOR RUTR"/>
    <property type="match status" value="1"/>
</dbReference>
<dbReference type="InterPro" id="IPR009057">
    <property type="entry name" value="Homeodomain-like_sf"/>
</dbReference>
<dbReference type="SUPFAM" id="SSF46689">
    <property type="entry name" value="Homeodomain-like"/>
    <property type="match status" value="1"/>
</dbReference>
<gene>
    <name evidence="6" type="ORF">Pro02_63170</name>
</gene>
<keyword evidence="3" id="KW-0804">Transcription</keyword>
<keyword evidence="1" id="KW-0805">Transcription regulation</keyword>
<dbReference type="RefSeq" id="WP_189243634.1">
    <property type="nucleotide sequence ID" value="NZ_BMQP01000046.1"/>
</dbReference>
<organism evidence="6 7">
    <name type="scientific">Planobispora rosea</name>
    <dbReference type="NCBI Taxonomy" id="35762"/>
    <lineage>
        <taxon>Bacteria</taxon>
        <taxon>Bacillati</taxon>
        <taxon>Actinomycetota</taxon>
        <taxon>Actinomycetes</taxon>
        <taxon>Streptosporangiales</taxon>
        <taxon>Streptosporangiaceae</taxon>
        <taxon>Planobispora</taxon>
    </lineage>
</organism>
<evidence type="ECO:0000313" key="6">
    <source>
        <dbReference type="EMBL" id="GIH87909.1"/>
    </source>
</evidence>
<evidence type="ECO:0000259" key="5">
    <source>
        <dbReference type="PROSITE" id="PS50977"/>
    </source>
</evidence>
<evidence type="ECO:0000256" key="3">
    <source>
        <dbReference type="ARBA" id="ARBA00023163"/>
    </source>
</evidence>
<protein>
    <submittedName>
        <fullName evidence="6">TetR family transcriptional regulator</fullName>
    </submittedName>
</protein>
<evidence type="ECO:0000256" key="2">
    <source>
        <dbReference type="ARBA" id="ARBA00023125"/>
    </source>
</evidence>
<name>A0A8J3SA50_PLARO</name>
<dbReference type="AlphaFoldDB" id="A0A8J3SA50"/>